<evidence type="ECO:0000256" key="6">
    <source>
        <dbReference type="ARBA" id="ARBA00023027"/>
    </source>
</evidence>
<proteinExistence type="inferred from homology"/>
<dbReference type="EC" id="1.6.5.9" evidence="2"/>
<comment type="catalytic activity">
    <reaction evidence="7">
        <text>a quinone + NADH + H(+) = a quinol + NAD(+)</text>
        <dbReference type="Rhea" id="RHEA:46160"/>
        <dbReference type="ChEBI" id="CHEBI:15378"/>
        <dbReference type="ChEBI" id="CHEBI:24646"/>
        <dbReference type="ChEBI" id="CHEBI:57540"/>
        <dbReference type="ChEBI" id="CHEBI:57945"/>
        <dbReference type="ChEBI" id="CHEBI:132124"/>
        <dbReference type="EC" id="1.6.5.9"/>
    </reaction>
</comment>
<feature type="domain" description="FAD/NAD(P)-binding" evidence="8">
    <location>
        <begin position="2"/>
        <end position="284"/>
    </location>
</feature>
<evidence type="ECO:0000256" key="1">
    <source>
        <dbReference type="ARBA" id="ARBA00005272"/>
    </source>
</evidence>
<keyword evidence="3" id="KW-0285">Flavoprotein</keyword>
<evidence type="ECO:0000259" key="8">
    <source>
        <dbReference type="Pfam" id="PF07992"/>
    </source>
</evidence>
<dbReference type="Gene3D" id="3.50.50.100">
    <property type="match status" value="1"/>
</dbReference>
<gene>
    <name evidence="9" type="ORF">UFOPK2292_00003</name>
</gene>
<dbReference type="SUPFAM" id="SSF51905">
    <property type="entry name" value="FAD/NAD(P)-binding domain"/>
    <property type="match status" value="2"/>
</dbReference>
<comment type="similarity">
    <text evidence="1">Belongs to the NADH dehydrogenase family.</text>
</comment>
<dbReference type="PANTHER" id="PTHR43706">
    <property type="entry name" value="NADH DEHYDROGENASE"/>
    <property type="match status" value="1"/>
</dbReference>
<dbReference type="InterPro" id="IPR023753">
    <property type="entry name" value="FAD/NAD-binding_dom"/>
</dbReference>
<evidence type="ECO:0000256" key="4">
    <source>
        <dbReference type="ARBA" id="ARBA00022827"/>
    </source>
</evidence>
<sequence>MTLIDRNPYQLFSPLLYQVATASLPEDDIAFPVRTAYRDVQFIRGEVTNIDTTAKELTLSNGNTVSYDDLILAVGSEGTTFGIPGIAEHAFQMKSVKDAREIRRSLLHTYESVEDGLLPLESLNVVIVGGGPTGVELAGAVSELQREIQREFEHIAPKATVTLLEAGPRLLPSFHPRSSEYTLKTLTKMGVQVQVDASVVEATSRSLRLKDGKEIVAGTRIWAAGVVAPPNWKFLGETDRGNRIKVNSNLQLNDSIWIVGDVASYPDGNGRPLPMVAPVAIQQGKHVARQIRRRESSKSLEVFKYRDKGQMATIGRRKAVVEMNSWLRFQCSLAWLTWLALHLAYLSGGRNRTSIFADWIWNYIVWTPRRTITD</sequence>
<evidence type="ECO:0000256" key="5">
    <source>
        <dbReference type="ARBA" id="ARBA00023002"/>
    </source>
</evidence>
<dbReference type="InterPro" id="IPR045024">
    <property type="entry name" value="NDH-2"/>
</dbReference>
<evidence type="ECO:0000256" key="3">
    <source>
        <dbReference type="ARBA" id="ARBA00022630"/>
    </source>
</evidence>
<evidence type="ECO:0000256" key="2">
    <source>
        <dbReference type="ARBA" id="ARBA00012637"/>
    </source>
</evidence>
<evidence type="ECO:0000256" key="7">
    <source>
        <dbReference type="ARBA" id="ARBA00047599"/>
    </source>
</evidence>
<evidence type="ECO:0000313" key="9">
    <source>
        <dbReference type="EMBL" id="CAB4656798.1"/>
    </source>
</evidence>
<accession>A0A6J6L6J4</accession>
<dbReference type="InterPro" id="IPR036188">
    <property type="entry name" value="FAD/NAD-bd_sf"/>
</dbReference>
<name>A0A6J6L6J4_9ZZZZ</name>
<dbReference type="AlphaFoldDB" id="A0A6J6L6J4"/>
<dbReference type="PANTHER" id="PTHR43706:SF47">
    <property type="entry name" value="EXTERNAL NADH-UBIQUINONE OXIDOREDUCTASE 1, MITOCHONDRIAL-RELATED"/>
    <property type="match status" value="1"/>
</dbReference>
<keyword evidence="4" id="KW-0274">FAD</keyword>
<dbReference type="EMBL" id="CAEZWU010000001">
    <property type="protein sequence ID" value="CAB4656798.1"/>
    <property type="molecule type" value="Genomic_DNA"/>
</dbReference>
<dbReference type="GO" id="GO:0050136">
    <property type="term" value="F:NADH dehydrogenase (quinone) (non-electrogenic) activity"/>
    <property type="evidence" value="ECO:0007669"/>
    <property type="project" value="UniProtKB-EC"/>
</dbReference>
<protein>
    <recommendedName>
        <fullName evidence="2">NADH:ubiquinone reductase (non-electrogenic)</fullName>
        <ecNumber evidence="2">1.6.5.9</ecNumber>
    </recommendedName>
</protein>
<organism evidence="9">
    <name type="scientific">freshwater metagenome</name>
    <dbReference type="NCBI Taxonomy" id="449393"/>
    <lineage>
        <taxon>unclassified sequences</taxon>
        <taxon>metagenomes</taxon>
        <taxon>ecological metagenomes</taxon>
    </lineage>
</organism>
<dbReference type="PRINTS" id="PR00368">
    <property type="entry name" value="FADPNR"/>
</dbReference>
<keyword evidence="5" id="KW-0560">Oxidoreductase</keyword>
<dbReference type="Pfam" id="PF07992">
    <property type="entry name" value="Pyr_redox_2"/>
    <property type="match status" value="1"/>
</dbReference>
<keyword evidence="6" id="KW-0520">NAD</keyword>
<reference evidence="9" key="1">
    <citation type="submission" date="2020-05" db="EMBL/GenBank/DDBJ databases">
        <authorList>
            <person name="Chiriac C."/>
            <person name="Salcher M."/>
            <person name="Ghai R."/>
            <person name="Kavagutti S V."/>
        </authorList>
    </citation>
    <scope>NUCLEOTIDE SEQUENCE</scope>
</reference>